<dbReference type="Pfam" id="PF02557">
    <property type="entry name" value="VanY"/>
    <property type="match status" value="1"/>
</dbReference>
<keyword evidence="3" id="KW-1185">Reference proteome</keyword>
<evidence type="ECO:0000313" key="2">
    <source>
        <dbReference type="EMBL" id="MCG2430926.1"/>
    </source>
</evidence>
<dbReference type="PANTHER" id="PTHR34385">
    <property type="entry name" value="D-ALANYL-D-ALANINE CARBOXYPEPTIDASE"/>
    <property type="match status" value="1"/>
</dbReference>
<feature type="domain" description="D-alanyl-D-alanine carboxypeptidase-like core" evidence="1">
    <location>
        <begin position="52"/>
        <end position="196"/>
    </location>
</feature>
<evidence type="ECO:0000313" key="3">
    <source>
        <dbReference type="Proteomes" id="UP001139462"/>
    </source>
</evidence>
<proteinExistence type="predicted"/>
<dbReference type="GO" id="GO:0006508">
    <property type="term" value="P:proteolysis"/>
    <property type="evidence" value="ECO:0007669"/>
    <property type="project" value="InterPro"/>
</dbReference>
<name>A0A9X1QYE8_9FLAO</name>
<gene>
    <name evidence="2" type="ORF">K8344_07320</name>
</gene>
<dbReference type="EMBL" id="JAIRBB010000004">
    <property type="protein sequence ID" value="MCG2430926.1"/>
    <property type="molecule type" value="Genomic_DNA"/>
</dbReference>
<dbReference type="PANTHER" id="PTHR34385:SF1">
    <property type="entry name" value="PEPTIDOGLYCAN L-ALANYL-D-GLUTAMATE ENDOPEPTIDASE CWLK"/>
    <property type="match status" value="1"/>
</dbReference>
<dbReference type="RefSeq" id="WP_237608083.1">
    <property type="nucleotide sequence ID" value="NZ_JAIRBB010000004.1"/>
</dbReference>
<reference evidence="2" key="1">
    <citation type="submission" date="2021-09" db="EMBL/GenBank/DDBJ databases">
        <title>Genome of Aequorivita sp. strain F64183.</title>
        <authorList>
            <person name="Wang Y."/>
        </authorList>
    </citation>
    <scope>NUCLEOTIDE SEQUENCE</scope>
    <source>
        <strain evidence="2">F64183</strain>
    </source>
</reference>
<organism evidence="2 3">
    <name type="scientific">Aequorivita xiaoshiensis</name>
    <dbReference type="NCBI Taxonomy" id="2874476"/>
    <lineage>
        <taxon>Bacteria</taxon>
        <taxon>Pseudomonadati</taxon>
        <taxon>Bacteroidota</taxon>
        <taxon>Flavobacteriia</taxon>
        <taxon>Flavobacteriales</taxon>
        <taxon>Flavobacteriaceae</taxon>
        <taxon>Aequorivita</taxon>
    </lineage>
</organism>
<comment type="caution">
    <text evidence="2">The sequence shown here is derived from an EMBL/GenBank/DDBJ whole genome shotgun (WGS) entry which is preliminary data.</text>
</comment>
<accession>A0A9X1QYE8</accession>
<dbReference type="GO" id="GO:0008233">
    <property type="term" value="F:peptidase activity"/>
    <property type="evidence" value="ECO:0007669"/>
    <property type="project" value="InterPro"/>
</dbReference>
<dbReference type="SUPFAM" id="SSF55166">
    <property type="entry name" value="Hedgehog/DD-peptidase"/>
    <property type="match status" value="1"/>
</dbReference>
<dbReference type="Proteomes" id="UP001139462">
    <property type="component" value="Unassembled WGS sequence"/>
</dbReference>
<dbReference type="InterPro" id="IPR003709">
    <property type="entry name" value="VanY-like_core_dom"/>
</dbReference>
<dbReference type="Gene3D" id="3.30.1380.10">
    <property type="match status" value="1"/>
</dbReference>
<evidence type="ECO:0000259" key="1">
    <source>
        <dbReference type="Pfam" id="PF02557"/>
    </source>
</evidence>
<protein>
    <submittedName>
        <fullName evidence="2">M15 family metallopeptidase</fullName>
    </submittedName>
</protein>
<dbReference type="AlphaFoldDB" id="A0A9X1QYE8"/>
<dbReference type="InterPro" id="IPR052179">
    <property type="entry name" value="DD-CPase-like"/>
</dbReference>
<sequence>MKRNEFIKISGLAGLSLAIFPHFSFSTFSKEFTRNQLIGKGNPDIIGESYTSKMHKTTKEAFNKMKAAAAKDNFNIEVVSSYRSFQRQKEIFERKYRSFTSKGLSPMEAIEKIIEYSTIPGTSRHHWGTDLDIIDANASRPSSVLQPENFHGNGPYCDFKVWLNENAEKYDFNEVYTDNGNRKGFKYEPWHFSYAPVSVPMLKEYKEKIDVKKMLAEEKLLGSEHFSDDFIKRYYTDNILDINPKLLPQGSL</sequence>
<dbReference type="CDD" id="cd14847">
    <property type="entry name" value="DD-carboxypeptidase_like"/>
    <property type="match status" value="1"/>
</dbReference>
<dbReference type="InterPro" id="IPR009045">
    <property type="entry name" value="Zn_M74/Hedgehog-like"/>
</dbReference>